<evidence type="ECO:0000313" key="8">
    <source>
        <dbReference type="Proteomes" id="UP000182771"/>
    </source>
</evidence>
<dbReference type="EMBL" id="FNND01000002">
    <property type="protein sequence ID" value="SDW52309.1"/>
    <property type="molecule type" value="Genomic_DNA"/>
</dbReference>
<evidence type="ECO:0000313" key="7">
    <source>
        <dbReference type="EMBL" id="SDW52309.1"/>
    </source>
</evidence>
<dbReference type="GeneID" id="85016536"/>
<dbReference type="CDD" id="cd02966">
    <property type="entry name" value="TlpA_like_family"/>
    <property type="match status" value="1"/>
</dbReference>
<protein>
    <submittedName>
        <fullName evidence="7">Peroxiredoxin</fullName>
    </submittedName>
</protein>
<dbReference type="GO" id="GO:0030313">
    <property type="term" value="C:cell envelope"/>
    <property type="evidence" value="ECO:0007669"/>
    <property type="project" value="UniProtKB-SubCell"/>
</dbReference>
<feature type="chain" id="PRO_5028915377" evidence="5">
    <location>
        <begin position="23"/>
        <end position="340"/>
    </location>
</feature>
<dbReference type="Proteomes" id="UP000182771">
    <property type="component" value="Unassembled WGS sequence"/>
</dbReference>
<comment type="caution">
    <text evidence="7">The sequence shown here is derived from an EMBL/GenBank/DDBJ whole genome shotgun (WGS) entry which is preliminary data.</text>
</comment>
<name>A0A1H2U9M8_9FLAO</name>
<dbReference type="PROSITE" id="PS51352">
    <property type="entry name" value="THIOREDOXIN_2"/>
    <property type="match status" value="1"/>
</dbReference>
<dbReference type="InterPro" id="IPR036249">
    <property type="entry name" value="Thioredoxin-like_sf"/>
</dbReference>
<dbReference type="OrthoDB" id="1069091at2"/>
<evidence type="ECO:0000256" key="5">
    <source>
        <dbReference type="SAM" id="SignalP"/>
    </source>
</evidence>
<evidence type="ECO:0000256" key="2">
    <source>
        <dbReference type="ARBA" id="ARBA00022748"/>
    </source>
</evidence>
<keyword evidence="2" id="KW-0201">Cytochrome c-type biogenesis</keyword>
<keyword evidence="3" id="KW-1015">Disulfide bond</keyword>
<dbReference type="InterPro" id="IPR025380">
    <property type="entry name" value="DUF4369"/>
</dbReference>
<evidence type="ECO:0000256" key="4">
    <source>
        <dbReference type="ARBA" id="ARBA00023284"/>
    </source>
</evidence>
<reference evidence="7 8" key="1">
    <citation type="submission" date="2016-10" db="EMBL/GenBank/DDBJ databases">
        <authorList>
            <person name="Varghese N."/>
            <person name="Submissions S."/>
        </authorList>
    </citation>
    <scope>NUCLEOTIDE SEQUENCE [LARGE SCALE GENOMIC DNA]</scope>
    <source>
        <strain evidence="7 8">DSM 11449</strain>
    </source>
</reference>
<dbReference type="PROSITE" id="PS51257">
    <property type="entry name" value="PROKAR_LIPOPROTEIN"/>
    <property type="match status" value="1"/>
</dbReference>
<dbReference type="GO" id="GO:0017004">
    <property type="term" value="P:cytochrome complex assembly"/>
    <property type="evidence" value="ECO:0007669"/>
    <property type="project" value="UniProtKB-KW"/>
</dbReference>
<keyword evidence="4" id="KW-0676">Redox-active center</keyword>
<evidence type="ECO:0000256" key="3">
    <source>
        <dbReference type="ARBA" id="ARBA00023157"/>
    </source>
</evidence>
<dbReference type="Pfam" id="PF08534">
    <property type="entry name" value="Redoxin"/>
    <property type="match status" value="1"/>
</dbReference>
<feature type="signal peptide" evidence="5">
    <location>
        <begin position="1"/>
        <end position="22"/>
    </location>
</feature>
<sequence length="340" mass="38109">MKKLISLLALGLIGCQNTQQQAGTAASTTETAALAGDHYVIEGTTPVYPEGARIFLYRYKDRAYTPVDSTAIDAQGHFRFEGKTEEPLVYALRLNGSGTRAHLYLDNSPVELILNPNWNFEFLRSSDAAQLFERYNRMAINNALDLNKEIKEAPTSPHLAYFLARNAYKYDYDTLVALRKGLDASLKDNPYLKELDAAIAQLAKIQPGAEAPEIDLVDAQGKKVSLKDFRGKKLLIDFWASWCPDCRKASPELVALYKEYKDKGLEILSVSLDEDTNAWQATISKDQYTWPQALAKGVWKSNAAQTYALRWIPTAILLDKDGKILKRTIHVGELKTMINN</sequence>
<gene>
    <name evidence="7" type="ORF">SAMN05444420_102447</name>
</gene>
<dbReference type="PANTHER" id="PTHR42852">
    <property type="entry name" value="THIOL:DISULFIDE INTERCHANGE PROTEIN DSBE"/>
    <property type="match status" value="1"/>
</dbReference>
<comment type="subcellular location">
    <subcellularLocation>
        <location evidence="1">Cell envelope</location>
    </subcellularLocation>
</comment>
<proteinExistence type="predicted"/>
<dbReference type="InterPro" id="IPR013740">
    <property type="entry name" value="Redoxin"/>
</dbReference>
<dbReference type="RefSeq" id="WP_016419992.1">
    <property type="nucleotide sequence ID" value="NZ_FNND01000002.1"/>
</dbReference>
<dbReference type="InterPro" id="IPR013766">
    <property type="entry name" value="Thioredoxin_domain"/>
</dbReference>
<dbReference type="SUPFAM" id="SSF52833">
    <property type="entry name" value="Thioredoxin-like"/>
    <property type="match status" value="1"/>
</dbReference>
<keyword evidence="5" id="KW-0732">Signal</keyword>
<accession>A0A1H2U9M8</accession>
<dbReference type="Pfam" id="PF14289">
    <property type="entry name" value="DUF4369"/>
    <property type="match status" value="1"/>
</dbReference>
<feature type="domain" description="Thioredoxin" evidence="6">
    <location>
        <begin position="205"/>
        <end position="340"/>
    </location>
</feature>
<dbReference type="Gene3D" id="3.40.30.10">
    <property type="entry name" value="Glutaredoxin"/>
    <property type="match status" value="1"/>
</dbReference>
<evidence type="ECO:0000259" key="6">
    <source>
        <dbReference type="PROSITE" id="PS51352"/>
    </source>
</evidence>
<organism evidence="7 8">
    <name type="scientific">Capnocytophaga granulosa</name>
    <dbReference type="NCBI Taxonomy" id="45242"/>
    <lineage>
        <taxon>Bacteria</taxon>
        <taxon>Pseudomonadati</taxon>
        <taxon>Bacteroidota</taxon>
        <taxon>Flavobacteriia</taxon>
        <taxon>Flavobacteriales</taxon>
        <taxon>Flavobacteriaceae</taxon>
        <taxon>Capnocytophaga</taxon>
    </lineage>
</organism>
<dbReference type="PANTHER" id="PTHR42852:SF6">
    <property type="entry name" value="THIOL:DISULFIDE INTERCHANGE PROTEIN DSBE"/>
    <property type="match status" value="1"/>
</dbReference>
<dbReference type="AlphaFoldDB" id="A0A1H2U9M8"/>
<dbReference type="InterPro" id="IPR050553">
    <property type="entry name" value="Thioredoxin_ResA/DsbE_sf"/>
</dbReference>
<keyword evidence="8" id="KW-1185">Reference proteome</keyword>
<evidence type="ECO:0000256" key="1">
    <source>
        <dbReference type="ARBA" id="ARBA00004196"/>
    </source>
</evidence>
<dbReference type="GO" id="GO:0016491">
    <property type="term" value="F:oxidoreductase activity"/>
    <property type="evidence" value="ECO:0007669"/>
    <property type="project" value="InterPro"/>
</dbReference>